<comment type="similarity">
    <text evidence="1">Belongs to the aldolase LacD family.</text>
</comment>
<dbReference type="Gene3D" id="3.20.20.70">
    <property type="entry name" value="Aldolase class I"/>
    <property type="match status" value="1"/>
</dbReference>
<dbReference type="NCBIfam" id="NF009498">
    <property type="entry name" value="PRK12858.1"/>
    <property type="match status" value="1"/>
</dbReference>
<dbReference type="GO" id="GO:1902777">
    <property type="term" value="P:6-sulfoquinovose(1-) catabolic process"/>
    <property type="evidence" value="ECO:0007669"/>
    <property type="project" value="TreeGrafter"/>
</dbReference>
<keyword evidence="2" id="KW-0456">Lyase</keyword>
<dbReference type="InterPro" id="IPR050552">
    <property type="entry name" value="LacD_aldolase"/>
</dbReference>
<accession>A0A917TAJ2</accession>
<dbReference type="EMBL" id="BMNA01000016">
    <property type="protein sequence ID" value="GGM16617.1"/>
    <property type="molecule type" value="Genomic_DNA"/>
</dbReference>
<dbReference type="AlphaFoldDB" id="A0A917TAJ2"/>
<dbReference type="PANTHER" id="PTHR39340">
    <property type="entry name" value="SULFOFRUCTOSEPHOSPHATE ALDOLASE"/>
    <property type="match status" value="1"/>
</dbReference>
<comment type="caution">
    <text evidence="3">The sequence shown here is derived from an EMBL/GenBank/DDBJ whole genome shotgun (WGS) entry which is preliminary data.</text>
</comment>
<protein>
    <submittedName>
        <fullName evidence="3">Tagatose 1,6-diphosphate aldolase</fullName>
    </submittedName>
</protein>
<dbReference type="PANTHER" id="PTHR39340:SF1">
    <property type="entry name" value="SULFOFRUCTOSEPHOSPHATE ALDOLASE"/>
    <property type="match status" value="1"/>
</dbReference>
<reference evidence="3" key="2">
    <citation type="submission" date="2020-09" db="EMBL/GenBank/DDBJ databases">
        <authorList>
            <person name="Sun Q."/>
            <person name="Zhou Y."/>
        </authorList>
    </citation>
    <scope>NUCLEOTIDE SEQUENCE</scope>
    <source>
        <strain evidence="3">CGMCC 4.7308</strain>
    </source>
</reference>
<dbReference type="GO" id="GO:0061595">
    <property type="term" value="F:6-deoxy-6-sulfofructose-1-phosphate aldolase activity"/>
    <property type="evidence" value="ECO:0007669"/>
    <property type="project" value="TreeGrafter"/>
</dbReference>
<dbReference type="RefSeq" id="WP_188944709.1">
    <property type="nucleotide sequence ID" value="NZ_BMNA01000016.1"/>
</dbReference>
<dbReference type="SMART" id="SM01133">
    <property type="entry name" value="DeoC"/>
    <property type="match status" value="1"/>
</dbReference>
<dbReference type="Pfam" id="PF01791">
    <property type="entry name" value="DeoC"/>
    <property type="match status" value="1"/>
</dbReference>
<dbReference type="InterPro" id="IPR002915">
    <property type="entry name" value="DeoC/FbaB/LacD_aldolase"/>
</dbReference>
<gene>
    <name evidence="3" type="ORF">GCM10011594_40890</name>
</gene>
<organism evidence="3 4">
    <name type="scientific">Nakamurella endophytica</name>
    <dbReference type="NCBI Taxonomy" id="1748367"/>
    <lineage>
        <taxon>Bacteria</taxon>
        <taxon>Bacillati</taxon>
        <taxon>Actinomycetota</taxon>
        <taxon>Actinomycetes</taxon>
        <taxon>Nakamurellales</taxon>
        <taxon>Nakamurellaceae</taxon>
        <taxon>Nakamurella</taxon>
    </lineage>
</organism>
<proteinExistence type="inferred from homology"/>
<reference evidence="3" key="1">
    <citation type="journal article" date="2014" name="Int. J. Syst. Evol. Microbiol.">
        <title>Complete genome sequence of Corynebacterium casei LMG S-19264T (=DSM 44701T), isolated from a smear-ripened cheese.</title>
        <authorList>
            <consortium name="US DOE Joint Genome Institute (JGI-PGF)"/>
            <person name="Walter F."/>
            <person name="Albersmeier A."/>
            <person name="Kalinowski J."/>
            <person name="Ruckert C."/>
        </authorList>
    </citation>
    <scope>NUCLEOTIDE SEQUENCE</scope>
    <source>
        <strain evidence="3">CGMCC 4.7308</strain>
    </source>
</reference>
<keyword evidence="4" id="KW-1185">Reference proteome</keyword>
<name>A0A917TAJ2_9ACTN</name>
<evidence type="ECO:0000256" key="2">
    <source>
        <dbReference type="ARBA" id="ARBA00023239"/>
    </source>
</evidence>
<sequence length="332" mass="36324">MPTLDPGKIRGLSGIVSDAGFFEICALDHLSDFAELLAPDPSTVGFEDIVTAKDQLVRELSPSVSAFLLDARYGAQVLATGALPARTGLMFSIEDEDYKLPAAPRRTRHRTGWSLDQIKLIGADMAKLLWFYRPDLDPDTAEHQRFVLRSLVEQCARLSLPLVVEPIWYPVDGEDPTSEQWRQDRVEGILTSAFHAAAAGIDMLKVEFPGYVETSAGQDAALAACQRLHEGIDLPWVILSAGVGYEDFKTQVEISSRAGASGYLAGRSIWRDAVSHHDPAERAAGIQAARGRLDELNKVARSYGRPYSPARPLADVLTAMPDGWFAGWHPQG</sequence>
<evidence type="ECO:0000256" key="1">
    <source>
        <dbReference type="ARBA" id="ARBA00008679"/>
    </source>
</evidence>
<evidence type="ECO:0000313" key="4">
    <source>
        <dbReference type="Proteomes" id="UP000655208"/>
    </source>
</evidence>
<dbReference type="InterPro" id="IPR013785">
    <property type="entry name" value="Aldolase_TIM"/>
</dbReference>
<dbReference type="Proteomes" id="UP000655208">
    <property type="component" value="Unassembled WGS sequence"/>
</dbReference>
<dbReference type="SUPFAM" id="SSF51569">
    <property type="entry name" value="Aldolase"/>
    <property type="match status" value="1"/>
</dbReference>
<evidence type="ECO:0000313" key="3">
    <source>
        <dbReference type="EMBL" id="GGM16617.1"/>
    </source>
</evidence>